<organism evidence="1">
    <name type="scientific">Rhizophora mucronata</name>
    <name type="common">Asiatic mangrove</name>
    <dbReference type="NCBI Taxonomy" id="61149"/>
    <lineage>
        <taxon>Eukaryota</taxon>
        <taxon>Viridiplantae</taxon>
        <taxon>Streptophyta</taxon>
        <taxon>Embryophyta</taxon>
        <taxon>Tracheophyta</taxon>
        <taxon>Spermatophyta</taxon>
        <taxon>Magnoliopsida</taxon>
        <taxon>eudicotyledons</taxon>
        <taxon>Gunneridae</taxon>
        <taxon>Pentapetalae</taxon>
        <taxon>rosids</taxon>
        <taxon>fabids</taxon>
        <taxon>Malpighiales</taxon>
        <taxon>Rhizophoraceae</taxon>
        <taxon>Rhizophora</taxon>
    </lineage>
</organism>
<name>A0A2P2M8F4_RHIMU</name>
<proteinExistence type="predicted"/>
<evidence type="ECO:0000313" key="1">
    <source>
        <dbReference type="EMBL" id="MBX26506.1"/>
    </source>
</evidence>
<sequence>MGMAPCPDENLGIWQLKDLKGAASNAELGGCKVEVTVFLSAEGEAGTVTSFSASSAP</sequence>
<protein>
    <submittedName>
        <fullName evidence="1">Zinc finger CCCH domain-containing protein 22 isoform X3</fullName>
    </submittedName>
</protein>
<dbReference type="AlphaFoldDB" id="A0A2P2M8F4"/>
<reference evidence="1" key="1">
    <citation type="submission" date="2018-02" db="EMBL/GenBank/DDBJ databases">
        <title>Rhizophora mucronata_Transcriptome.</title>
        <authorList>
            <person name="Meera S.P."/>
            <person name="Sreeshan A."/>
            <person name="Augustine A."/>
        </authorList>
    </citation>
    <scope>NUCLEOTIDE SEQUENCE</scope>
    <source>
        <tissue evidence="1">Leaf</tissue>
    </source>
</reference>
<dbReference type="EMBL" id="GGEC01046022">
    <property type="protein sequence ID" value="MBX26506.1"/>
    <property type="molecule type" value="Transcribed_RNA"/>
</dbReference>
<accession>A0A2P2M8F4</accession>